<keyword evidence="5" id="KW-1185">Reference proteome</keyword>
<dbReference type="Proteomes" id="UP000242715">
    <property type="component" value="Unassembled WGS sequence"/>
</dbReference>
<organism evidence="4 5">
    <name type="scientific">Trifolium subterraneum</name>
    <name type="common">Subterranean clover</name>
    <dbReference type="NCBI Taxonomy" id="3900"/>
    <lineage>
        <taxon>Eukaryota</taxon>
        <taxon>Viridiplantae</taxon>
        <taxon>Streptophyta</taxon>
        <taxon>Embryophyta</taxon>
        <taxon>Tracheophyta</taxon>
        <taxon>Spermatophyta</taxon>
        <taxon>Magnoliopsida</taxon>
        <taxon>eudicotyledons</taxon>
        <taxon>Gunneridae</taxon>
        <taxon>Pentapetalae</taxon>
        <taxon>rosids</taxon>
        <taxon>fabids</taxon>
        <taxon>Fabales</taxon>
        <taxon>Fabaceae</taxon>
        <taxon>Papilionoideae</taxon>
        <taxon>50 kb inversion clade</taxon>
        <taxon>NPAAA clade</taxon>
        <taxon>Hologalegina</taxon>
        <taxon>IRL clade</taxon>
        <taxon>Trifolieae</taxon>
        <taxon>Trifolium</taxon>
    </lineage>
</organism>
<name>A0A2Z6N2T8_TRISU</name>
<dbReference type="AlphaFoldDB" id="A0A2Z6N2T8"/>
<evidence type="ECO:0000313" key="4">
    <source>
        <dbReference type="EMBL" id="GAU36403.1"/>
    </source>
</evidence>
<evidence type="ECO:0000256" key="2">
    <source>
        <dbReference type="ARBA" id="ARBA00022801"/>
    </source>
</evidence>
<keyword evidence="2" id="KW-0378">Hydrolase</keyword>
<dbReference type="GO" id="GO:0003676">
    <property type="term" value="F:nucleic acid binding"/>
    <property type="evidence" value="ECO:0007669"/>
    <property type="project" value="InterPro"/>
</dbReference>
<evidence type="ECO:0000259" key="3">
    <source>
        <dbReference type="Pfam" id="PF01612"/>
    </source>
</evidence>
<evidence type="ECO:0000313" key="5">
    <source>
        <dbReference type="Proteomes" id="UP000242715"/>
    </source>
</evidence>
<dbReference type="Gene3D" id="3.30.420.10">
    <property type="entry name" value="Ribonuclease H-like superfamily/Ribonuclease H"/>
    <property type="match status" value="1"/>
</dbReference>
<accession>A0A2Z6N2T8</accession>
<dbReference type="InterPro" id="IPR002562">
    <property type="entry name" value="3'-5'_exonuclease_dom"/>
</dbReference>
<dbReference type="GO" id="GO:0005634">
    <property type="term" value="C:nucleus"/>
    <property type="evidence" value="ECO:0007669"/>
    <property type="project" value="TreeGrafter"/>
</dbReference>
<dbReference type="InterPro" id="IPR051132">
    <property type="entry name" value="3-5_Exonuclease_domain"/>
</dbReference>
<dbReference type="GO" id="GO:0008408">
    <property type="term" value="F:3'-5' exonuclease activity"/>
    <property type="evidence" value="ECO:0007669"/>
    <property type="project" value="InterPro"/>
</dbReference>
<dbReference type="EMBL" id="DF973629">
    <property type="protein sequence ID" value="GAU36403.1"/>
    <property type="molecule type" value="Genomic_DNA"/>
</dbReference>
<dbReference type="PANTHER" id="PTHR13620">
    <property type="entry name" value="3-5 EXONUCLEASE"/>
    <property type="match status" value="1"/>
</dbReference>
<protein>
    <recommendedName>
        <fullName evidence="3">3'-5' exonuclease domain-containing protein</fullName>
    </recommendedName>
</protein>
<proteinExistence type="predicted"/>
<feature type="domain" description="3'-5' exonuclease" evidence="3">
    <location>
        <begin position="30"/>
        <end position="191"/>
    </location>
</feature>
<dbReference type="GO" id="GO:0006139">
    <property type="term" value="P:nucleobase-containing compound metabolic process"/>
    <property type="evidence" value="ECO:0007669"/>
    <property type="project" value="InterPro"/>
</dbReference>
<dbReference type="GO" id="GO:0005737">
    <property type="term" value="C:cytoplasm"/>
    <property type="evidence" value="ECO:0007669"/>
    <property type="project" value="TreeGrafter"/>
</dbReference>
<evidence type="ECO:0000256" key="1">
    <source>
        <dbReference type="ARBA" id="ARBA00022722"/>
    </source>
</evidence>
<dbReference type="Pfam" id="PF01612">
    <property type="entry name" value="DNA_pol_A_exo1"/>
    <property type="match status" value="1"/>
</dbReference>
<keyword evidence="1" id="KW-0540">Nuclease</keyword>
<dbReference type="InterPro" id="IPR012337">
    <property type="entry name" value="RNaseH-like_sf"/>
</dbReference>
<sequence>MAKGHEETFELNGVQIKTIVTSNENEIDKHLSSFFRPPNNHQTQVIGFDVEWSLVYNSEEALCAKSKCATLQLCDGHTCLIIQLNHLPNFKGIFYPQYVYKSLLNFLRQPNVTFVGFGIKDTLPKLEKQFGFGIRNVVELGPLAATALKMPRLSYCGVDELAFEVNRFDLREYRPLTGHCDWDYEPLSKELAKLATINVYSYFKIGGTLLQSNVVVGGISMAFDHRW</sequence>
<dbReference type="OrthoDB" id="446462at2759"/>
<dbReference type="SUPFAM" id="SSF53098">
    <property type="entry name" value="Ribonuclease H-like"/>
    <property type="match status" value="1"/>
</dbReference>
<reference evidence="5" key="1">
    <citation type="journal article" date="2017" name="Front. Plant Sci.">
        <title>Climate Clever Clovers: New Paradigm to Reduce the Environmental Footprint of Ruminants by Breeding Low Methanogenic Forages Utilizing Haplotype Variation.</title>
        <authorList>
            <person name="Kaur P."/>
            <person name="Appels R."/>
            <person name="Bayer P.E."/>
            <person name="Keeble-Gagnere G."/>
            <person name="Wang J."/>
            <person name="Hirakawa H."/>
            <person name="Shirasawa K."/>
            <person name="Vercoe P."/>
            <person name="Stefanova K."/>
            <person name="Durmic Z."/>
            <person name="Nichols P."/>
            <person name="Revell C."/>
            <person name="Isobe S.N."/>
            <person name="Edwards D."/>
            <person name="Erskine W."/>
        </authorList>
    </citation>
    <scope>NUCLEOTIDE SEQUENCE [LARGE SCALE GENOMIC DNA]</scope>
    <source>
        <strain evidence="5">cv. Daliak</strain>
    </source>
</reference>
<dbReference type="InterPro" id="IPR036397">
    <property type="entry name" value="RNaseH_sf"/>
</dbReference>
<dbReference type="PANTHER" id="PTHR13620:SF121">
    <property type="entry name" value="EMB|CAB82946.1-RELATED"/>
    <property type="match status" value="1"/>
</dbReference>
<gene>
    <name evidence="4" type="ORF">TSUD_38700</name>
</gene>